<name>C4J216_MAIZE</name>
<accession>C4J216</accession>
<reference evidence="1" key="1">
    <citation type="journal article" date="2009" name="PLoS Genet.">
        <title>Sequencing, mapping, and analysis of 27,455 maize full-length cDNAs.</title>
        <authorList>
            <person name="Soderlund C."/>
            <person name="Descour A."/>
            <person name="Kudrna D."/>
            <person name="Bomhoff M."/>
            <person name="Boyd L."/>
            <person name="Currie J."/>
            <person name="Angelova A."/>
            <person name="Collura K."/>
            <person name="Wissotski M."/>
            <person name="Ashley E."/>
            <person name="Morrow D."/>
            <person name="Fernandes J."/>
            <person name="Walbot V."/>
            <person name="Yu Y."/>
        </authorList>
    </citation>
    <scope>NUCLEOTIDE SEQUENCE</scope>
    <source>
        <strain evidence="1">B73</strain>
    </source>
</reference>
<reference evidence="1" key="2">
    <citation type="submission" date="2012-06" db="EMBL/GenBank/DDBJ databases">
        <authorList>
            <person name="Yu Y."/>
            <person name="Currie J."/>
            <person name="Lomeli R."/>
            <person name="Angelova A."/>
            <person name="Collura K."/>
            <person name="Wissotski M."/>
            <person name="Campos D."/>
            <person name="Kudrna D."/>
            <person name="Golser W."/>
            <person name="Ashely E."/>
            <person name="Descour A."/>
            <person name="Fernandes J."/>
            <person name="Soderlund C."/>
            <person name="Walbot V."/>
        </authorList>
    </citation>
    <scope>NUCLEOTIDE SEQUENCE</scope>
    <source>
        <strain evidence="1">B73</strain>
    </source>
</reference>
<evidence type="ECO:0000313" key="1">
    <source>
        <dbReference type="EMBL" id="ACR35216.1"/>
    </source>
</evidence>
<sequence>MFITHAIHKLNKSKLKKTKDVNPTSASTICMFNNNCHHLVKNGTFHHPISIYLPRTNSRNWTRKQRKAKWLHTKADQYFQFSPQLKRYHRSARVDCSPILPCIDAFTSKFSLDSKQLIVISETLSTAGGTGFDLSG</sequence>
<dbReference type="AlphaFoldDB" id="C4J216"/>
<dbReference type="EMBL" id="BT084863">
    <property type="protein sequence ID" value="ACR35216.1"/>
    <property type="molecule type" value="mRNA"/>
</dbReference>
<proteinExistence type="evidence at transcript level"/>
<organism evidence="1">
    <name type="scientific">Zea mays</name>
    <name type="common">Maize</name>
    <dbReference type="NCBI Taxonomy" id="4577"/>
    <lineage>
        <taxon>Eukaryota</taxon>
        <taxon>Viridiplantae</taxon>
        <taxon>Streptophyta</taxon>
        <taxon>Embryophyta</taxon>
        <taxon>Tracheophyta</taxon>
        <taxon>Spermatophyta</taxon>
        <taxon>Magnoliopsida</taxon>
        <taxon>Liliopsida</taxon>
        <taxon>Poales</taxon>
        <taxon>Poaceae</taxon>
        <taxon>PACMAD clade</taxon>
        <taxon>Panicoideae</taxon>
        <taxon>Andropogonodae</taxon>
        <taxon>Andropogoneae</taxon>
        <taxon>Tripsacinae</taxon>
        <taxon>Zea</taxon>
    </lineage>
</organism>
<protein>
    <submittedName>
        <fullName evidence="1">Uncharacterized protein</fullName>
    </submittedName>
</protein>